<keyword evidence="3" id="KW-1185">Reference proteome</keyword>
<feature type="transmembrane region" description="Helical" evidence="1">
    <location>
        <begin position="89"/>
        <end position="112"/>
    </location>
</feature>
<organism evidence="2 3">
    <name type="scientific">Gordonia asplenii</name>
    <dbReference type="NCBI Taxonomy" id="2725283"/>
    <lineage>
        <taxon>Bacteria</taxon>
        <taxon>Bacillati</taxon>
        <taxon>Actinomycetota</taxon>
        <taxon>Actinomycetes</taxon>
        <taxon>Mycobacteriales</taxon>
        <taxon>Gordoniaceae</taxon>
        <taxon>Gordonia</taxon>
    </lineage>
</organism>
<dbReference type="EMBL" id="JABBNB010000005">
    <property type="protein sequence ID" value="NMO00929.1"/>
    <property type="molecule type" value="Genomic_DNA"/>
</dbReference>
<feature type="transmembrane region" description="Helical" evidence="1">
    <location>
        <begin position="57"/>
        <end position="82"/>
    </location>
</feature>
<accession>A0A848KS35</accession>
<evidence type="ECO:0000313" key="2">
    <source>
        <dbReference type="EMBL" id="NMO00929.1"/>
    </source>
</evidence>
<reference evidence="2 3" key="1">
    <citation type="submission" date="2020-04" db="EMBL/GenBank/DDBJ databases">
        <title>Gordonia sp. nov. TBRC 11910.</title>
        <authorList>
            <person name="Suriyachadkun C."/>
        </authorList>
    </citation>
    <scope>NUCLEOTIDE SEQUENCE [LARGE SCALE GENOMIC DNA]</scope>
    <source>
        <strain evidence="2 3">TBRC 11910</strain>
    </source>
</reference>
<dbReference type="AlphaFoldDB" id="A0A848KS35"/>
<evidence type="ECO:0008006" key="4">
    <source>
        <dbReference type="Google" id="ProtNLM"/>
    </source>
</evidence>
<feature type="transmembrane region" description="Helical" evidence="1">
    <location>
        <begin position="12"/>
        <end position="37"/>
    </location>
</feature>
<dbReference type="Proteomes" id="UP000550729">
    <property type="component" value="Unassembled WGS sequence"/>
</dbReference>
<evidence type="ECO:0000313" key="3">
    <source>
        <dbReference type="Proteomes" id="UP000550729"/>
    </source>
</evidence>
<gene>
    <name evidence="2" type="ORF">HH308_06840</name>
</gene>
<keyword evidence="1" id="KW-0472">Membrane</keyword>
<keyword evidence="1" id="KW-0812">Transmembrane</keyword>
<name>A0A848KS35_9ACTN</name>
<keyword evidence="1" id="KW-1133">Transmembrane helix</keyword>
<protein>
    <recommendedName>
        <fullName evidence="4">Integral membrane protein</fullName>
    </recommendedName>
</protein>
<comment type="caution">
    <text evidence="2">The sequence shown here is derived from an EMBL/GenBank/DDBJ whole genome shotgun (WGS) entry which is preliminary data.</text>
</comment>
<sequence>MTPTTSRRVSRVIDAVVSVLLALGQIVVVVAMFGIALGGGMATGNCFRPDPCGSQSWLTGGMWVGIVGAAVIPVGSWILAGARARRGRYAWWVVLCGLVLLVVVATVMAWMIRQATP</sequence>
<proteinExistence type="predicted"/>
<dbReference type="RefSeq" id="WP_170193428.1">
    <property type="nucleotide sequence ID" value="NZ_JABBNB010000005.1"/>
</dbReference>
<evidence type="ECO:0000256" key="1">
    <source>
        <dbReference type="SAM" id="Phobius"/>
    </source>
</evidence>